<comment type="caution">
    <text evidence="4">The sequence shown here is derived from an EMBL/GenBank/DDBJ whole genome shotgun (WGS) entry which is preliminary data.</text>
</comment>
<dbReference type="EMBL" id="JAZDUA010000581">
    <property type="protein sequence ID" value="KAK7790849.1"/>
    <property type="molecule type" value="Genomic_DNA"/>
</dbReference>
<reference evidence="4 5" key="1">
    <citation type="submission" date="2024-03" db="EMBL/GenBank/DDBJ databases">
        <title>The genome assembly and annotation of the cricket Gryllus longicercus Weissman &amp; Gray.</title>
        <authorList>
            <person name="Szrajer S."/>
            <person name="Gray D."/>
            <person name="Ylla G."/>
        </authorList>
    </citation>
    <scope>NUCLEOTIDE SEQUENCE [LARGE SCALE GENOMIC DNA]</scope>
    <source>
        <strain evidence="4">DAG 2021-001</strain>
        <tissue evidence="4">Whole body minus gut</tissue>
    </source>
</reference>
<proteinExistence type="inferred from homology"/>
<dbReference type="PANTHER" id="PTHR31905:SF2">
    <property type="entry name" value="PROTEIN MIX23"/>
    <property type="match status" value="1"/>
</dbReference>
<sequence length="144" mass="16754">MAASMNSECGDFLEFQDALKKMRIVDDKIVYTLNTTIPTDSFKGQVNPSASCKELYEQLKGSYEKRETSIKTCITQVANKVRELKTEREKKPDDIGLLKHLRKEQTKLRLLQAELSVEEVVKERSSKIYYERCRPFYKPPDLEL</sequence>
<dbReference type="Proteomes" id="UP001378592">
    <property type="component" value="Unassembled WGS sequence"/>
</dbReference>
<gene>
    <name evidence="4" type="ORF">R5R35_010723</name>
</gene>
<dbReference type="InterPro" id="IPR019171">
    <property type="entry name" value="MIX23"/>
</dbReference>
<comment type="similarity">
    <text evidence="1">Belongs to the MIX23 family.</text>
</comment>
<dbReference type="PANTHER" id="PTHR31905">
    <property type="entry name" value="COILED-COIL DOMAIN-CONTAINING PROTEIN 58"/>
    <property type="match status" value="1"/>
</dbReference>
<evidence type="ECO:0000256" key="2">
    <source>
        <dbReference type="ARBA" id="ARBA00024228"/>
    </source>
</evidence>
<organism evidence="4 5">
    <name type="scientific">Gryllus longicercus</name>
    <dbReference type="NCBI Taxonomy" id="2509291"/>
    <lineage>
        <taxon>Eukaryota</taxon>
        <taxon>Metazoa</taxon>
        <taxon>Ecdysozoa</taxon>
        <taxon>Arthropoda</taxon>
        <taxon>Hexapoda</taxon>
        <taxon>Insecta</taxon>
        <taxon>Pterygota</taxon>
        <taxon>Neoptera</taxon>
        <taxon>Polyneoptera</taxon>
        <taxon>Orthoptera</taxon>
        <taxon>Ensifera</taxon>
        <taxon>Gryllidea</taxon>
        <taxon>Grylloidea</taxon>
        <taxon>Gryllidae</taxon>
        <taxon>Gryllinae</taxon>
        <taxon>Gryllus</taxon>
    </lineage>
</organism>
<evidence type="ECO:0000313" key="4">
    <source>
        <dbReference type="EMBL" id="KAK7790849.1"/>
    </source>
</evidence>
<keyword evidence="5" id="KW-1185">Reference proteome</keyword>
<evidence type="ECO:0000256" key="3">
    <source>
        <dbReference type="ARBA" id="ARBA00030733"/>
    </source>
</evidence>
<evidence type="ECO:0000256" key="1">
    <source>
        <dbReference type="ARBA" id="ARBA00024204"/>
    </source>
</evidence>
<dbReference type="GO" id="GO:0005758">
    <property type="term" value="C:mitochondrial intermembrane space"/>
    <property type="evidence" value="ECO:0007669"/>
    <property type="project" value="InterPro"/>
</dbReference>
<dbReference type="AlphaFoldDB" id="A0AAN9V3B2"/>
<name>A0AAN9V3B2_9ORTH</name>
<accession>A0AAN9V3B2</accession>
<protein>
    <recommendedName>
        <fullName evidence="2">Protein MIX23</fullName>
    </recommendedName>
    <alternativeName>
        <fullName evidence="3">Coiled-coil domain-containing protein 58</fullName>
    </alternativeName>
</protein>
<dbReference type="Pfam" id="PF09774">
    <property type="entry name" value="MIX23"/>
    <property type="match status" value="1"/>
</dbReference>
<evidence type="ECO:0000313" key="5">
    <source>
        <dbReference type="Proteomes" id="UP001378592"/>
    </source>
</evidence>